<reference evidence="3" key="1">
    <citation type="journal article" date="2013" name="Science">
        <title>The Amborella genome and the evolution of flowering plants.</title>
        <authorList>
            <consortium name="Amborella Genome Project"/>
        </authorList>
    </citation>
    <scope>NUCLEOTIDE SEQUENCE [LARGE SCALE GENOMIC DNA]</scope>
</reference>
<accession>W1PKG8</accession>
<gene>
    <name evidence="2" type="ORF">AMTR_s00018p00123430</name>
</gene>
<dbReference type="HOGENOM" id="CLU_2323533_0_0_1"/>
<name>W1PKG8_AMBTC</name>
<dbReference type="Proteomes" id="UP000017836">
    <property type="component" value="Unassembled WGS sequence"/>
</dbReference>
<organism evidence="2 3">
    <name type="scientific">Amborella trichopoda</name>
    <dbReference type="NCBI Taxonomy" id="13333"/>
    <lineage>
        <taxon>Eukaryota</taxon>
        <taxon>Viridiplantae</taxon>
        <taxon>Streptophyta</taxon>
        <taxon>Embryophyta</taxon>
        <taxon>Tracheophyta</taxon>
        <taxon>Spermatophyta</taxon>
        <taxon>Magnoliopsida</taxon>
        <taxon>Amborellales</taxon>
        <taxon>Amborellaceae</taxon>
        <taxon>Amborella</taxon>
    </lineage>
</organism>
<evidence type="ECO:0008006" key="4">
    <source>
        <dbReference type="Google" id="ProtNLM"/>
    </source>
</evidence>
<feature type="transmembrane region" description="Helical" evidence="1">
    <location>
        <begin position="20"/>
        <end position="38"/>
    </location>
</feature>
<keyword evidence="3" id="KW-1185">Reference proteome</keyword>
<evidence type="ECO:0000313" key="3">
    <source>
        <dbReference type="Proteomes" id="UP000017836"/>
    </source>
</evidence>
<evidence type="ECO:0000313" key="2">
    <source>
        <dbReference type="EMBL" id="ERN08151.1"/>
    </source>
</evidence>
<keyword evidence="1" id="KW-0812">Transmembrane</keyword>
<evidence type="ECO:0000256" key="1">
    <source>
        <dbReference type="SAM" id="Phobius"/>
    </source>
</evidence>
<dbReference type="Gramene" id="ERN08151">
    <property type="protein sequence ID" value="ERN08151"/>
    <property type="gene ID" value="AMTR_s00018p00123430"/>
</dbReference>
<dbReference type="AlphaFoldDB" id="W1PKG8"/>
<proteinExistence type="predicted"/>
<protein>
    <recommendedName>
        <fullName evidence="4">WAT1-related protein</fullName>
    </recommendedName>
</protein>
<keyword evidence="1" id="KW-0472">Membrane</keyword>
<keyword evidence="1" id="KW-1133">Transmembrane helix</keyword>
<dbReference type="EMBL" id="KI393569">
    <property type="protein sequence ID" value="ERN08151.1"/>
    <property type="molecule type" value="Genomic_DNA"/>
</dbReference>
<sequence>MFSEHKFQLHSLTQAIELSAPKSIIGSILIIGGLYAFLWGRKRSIINKGNNDKEICIQDSQEAVVVGASVPLQIIVAPLIDAEDEGREKQEIVKEKATR</sequence>